<dbReference type="GO" id="GO:0008270">
    <property type="term" value="F:zinc ion binding"/>
    <property type="evidence" value="ECO:0007669"/>
    <property type="project" value="UniProtKB-KW"/>
</dbReference>
<evidence type="ECO:0000313" key="5">
    <source>
        <dbReference type="WBParaSite" id="PSAMB.scaffold2530size22710.g18217.t1"/>
    </source>
</evidence>
<feature type="compositionally biased region" description="Basic residues" evidence="2">
    <location>
        <begin position="260"/>
        <end position="277"/>
    </location>
</feature>
<dbReference type="SUPFAM" id="SSF57756">
    <property type="entry name" value="Retrovirus zinc finger-like domains"/>
    <property type="match status" value="1"/>
</dbReference>
<organism evidence="4 5">
    <name type="scientific">Plectus sambesii</name>
    <dbReference type="NCBI Taxonomy" id="2011161"/>
    <lineage>
        <taxon>Eukaryota</taxon>
        <taxon>Metazoa</taxon>
        <taxon>Ecdysozoa</taxon>
        <taxon>Nematoda</taxon>
        <taxon>Chromadorea</taxon>
        <taxon>Plectida</taxon>
        <taxon>Plectina</taxon>
        <taxon>Plectoidea</taxon>
        <taxon>Plectidae</taxon>
        <taxon>Plectus</taxon>
    </lineage>
</organism>
<dbReference type="PROSITE" id="PS50158">
    <property type="entry name" value="ZF_CCHC"/>
    <property type="match status" value="1"/>
</dbReference>
<dbReference type="GO" id="GO:0019899">
    <property type="term" value="F:enzyme binding"/>
    <property type="evidence" value="ECO:0007669"/>
    <property type="project" value="UniProtKB-ARBA"/>
</dbReference>
<feature type="compositionally biased region" description="Polar residues" evidence="2">
    <location>
        <begin position="175"/>
        <end position="185"/>
    </location>
</feature>
<dbReference type="PANTHER" id="PTHR37984:SF13">
    <property type="entry name" value="RIBONUCLEASE H"/>
    <property type="match status" value="1"/>
</dbReference>
<dbReference type="PANTHER" id="PTHR37984">
    <property type="entry name" value="PROTEIN CBG26694"/>
    <property type="match status" value="1"/>
</dbReference>
<dbReference type="Gene3D" id="4.10.60.10">
    <property type="entry name" value="Zinc finger, CCHC-type"/>
    <property type="match status" value="1"/>
</dbReference>
<dbReference type="Proteomes" id="UP000887566">
    <property type="component" value="Unplaced"/>
</dbReference>
<dbReference type="AlphaFoldDB" id="A0A914VWG2"/>
<feature type="region of interest" description="Disordered" evidence="2">
    <location>
        <begin position="171"/>
        <end position="201"/>
    </location>
</feature>
<keyword evidence="1" id="KW-0863">Zinc-finger</keyword>
<evidence type="ECO:0000256" key="1">
    <source>
        <dbReference type="PROSITE-ProRule" id="PRU00047"/>
    </source>
</evidence>
<dbReference type="InterPro" id="IPR036875">
    <property type="entry name" value="Znf_CCHC_sf"/>
</dbReference>
<accession>A0A914VWG2</accession>
<sequence>MTLPLPALPQFDGNEEDFPAWLAQFSSALQYAKVEKPEEKRNLLLMCISQRVVRTLISVCNQKNVATEVDFDELMLQLTLNYRTTPIQLAEYNRLFSLRQQPGQSAREFASQIGHVAGYCQFPIDLKRVQAIVFSMGFRDDNIRSQLIQKDYKSMEPALQLARQLESLGIETKRTSGNRPANSTELADVKRVGGTGATTTTSPQCYRCGRTNHTAANCRFKEEYCRNCDKKGHIAAVCRSTPNQQQQKQPPTQQRQQSSGKKRNNQQPHKSHQRSTP</sequence>
<evidence type="ECO:0000313" key="4">
    <source>
        <dbReference type="Proteomes" id="UP000887566"/>
    </source>
</evidence>
<feature type="region of interest" description="Disordered" evidence="2">
    <location>
        <begin position="239"/>
        <end position="277"/>
    </location>
</feature>
<evidence type="ECO:0000259" key="3">
    <source>
        <dbReference type="PROSITE" id="PS50158"/>
    </source>
</evidence>
<keyword evidence="1" id="KW-0862">Zinc</keyword>
<dbReference type="SMART" id="SM00343">
    <property type="entry name" value="ZnF_C2HC"/>
    <property type="match status" value="2"/>
</dbReference>
<feature type="domain" description="CCHC-type" evidence="3">
    <location>
        <begin position="205"/>
        <end position="219"/>
    </location>
</feature>
<dbReference type="WBParaSite" id="PSAMB.scaffold2530size22710.g18217.t1">
    <property type="protein sequence ID" value="PSAMB.scaffold2530size22710.g18217.t1"/>
    <property type="gene ID" value="PSAMB.scaffold2530size22710.g18217"/>
</dbReference>
<keyword evidence="4" id="KW-1185">Reference proteome</keyword>
<dbReference type="GO" id="GO:0003676">
    <property type="term" value="F:nucleic acid binding"/>
    <property type="evidence" value="ECO:0007669"/>
    <property type="project" value="InterPro"/>
</dbReference>
<dbReference type="InterPro" id="IPR001878">
    <property type="entry name" value="Znf_CCHC"/>
</dbReference>
<reference evidence="5" key="1">
    <citation type="submission" date="2022-11" db="UniProtKB">
        <authorList>
            <consortium name="WormBaseParasite"/>
        </authorList>
    </citation>
    <scope>IDENTIFICATION</scope>
</reference>
<dbReference type="InterPro" id="IPR050951">
    <property type="entry name" value="Retrovirus_Pol_polyprotein"/>
</dbReference>
<keyword evidence="1" id="KW-0479">Metal-binding</keyword>
<evidence type="ECO:0000256" key="2">
    <source>
        <dbReference type="SAM" id="MobiDB-lite"/>
    </source>
</evidence>
<protein>
    <submittedName>
        <fullName evidence="5">CCHC-type domain-containing protein</fullName>
    </submittedName>
</protein>
<feature type="compositionally biased region" description="Low complexity" evidence="2">
    <location>
        <begin position="242"/>
        <end position="257"/>
    </location>
</feature>
<proteinExistence type="predicted"/>
<dbReference type="Pfam" id="PF00098">
    <property type="entry name" value="zf-CCHC"/>
    <property type="match status" value="1"/>
</dbReference>
<name>A0A914VWG2_9BILA</name>